<dbReference type="InterPro" id="IPR013325">
    <property type="entry name" value="RNA_pol_sigma_r2"/>
</dbReference>
<dbReference type="AlphaFoldDB" id="A0A0M2QDP2"/>
<evidence type="ECO:0000256" key="3">
    <source>
        <dbReference type="ARBA" id="ARBA00023082"/>
    </source>
</evidence>
<keyword evidence="3" id="KW-0731">Sigma factor</keyword>
<organism evidence="8 9">
    <name type="scientific">Burkholderia gladioli</name>
    <name type="common">Pseudomonas marginata</name>
    <name type="synonym">Phytomonas marginata</name>
    <dbReference type="NCBI Taxonomy" id="28095"/>
    <lineage>
        <taxon>Bacteria</taxon>
        <taxon>Pseudomonadati</taxon>
        <taxon>Pseudomonadota</taxon>
        <taxon>Betaproteobacteria</taxon>
        <taxon>Burkholderiales</taxon>
        <taxon>Burkholderiaceae</taxon>
        <taxon>Burkholderia</taxon>
    </lineage>
</organism>
<dbReference type="Proteomes" id="UP000220629">
    <property type="component" value="Unassembled WGS sequence"/>
</dbReference>
<keyword evidence="4" id="KW-0238">DNA-binding</keyword>
<dbReference type="NCBIfam" id="TIGR02937">
    <property type="entry name" value="sigma70-ECF"/>
    <property type="match status" value="1"/>
</dbReference>
<dbReference type="SUPFAM" id="SSF88659">
    <property type="entry name" value="Sigma3 and sigma4 domains of RNA polymerase sigma factors"/>
    <property type="match status" value="1"/>
</dbReference>
<evidence type="ECO:0000313" key="9">
    <source>
        <dbReference type="Proteomes" id="UP000220629"/>
    </source>
</evidence>
<evidence type="ECO:0000256" key="5">
    <source>
        <dbReference type="ARBA" id="ARBA00023163"/>
    </source>
</evidence>
<dbReference type="EMBL" id="PDDY01000004">
    <property type="protein sequence ID" value="PEH38063.1"/>
    <property type="molecule type" value="Genomic_DNA"/>
</dbReference>
<dbReference type="Pfam" id="PF08281">
    <property type="entry name" value="Sigma70_r4_2"/>
    <property type="match status" value="1"/>
</dbReference>
<accession>A0A0M2QDP2</accession>
<sequence length="185" mass="21247">MTNSNQHAAPTPASPGQQLDQTWREMQGKLRRRARMLCKGDIHRADELLSDTALKVHIYLQRSPDRVRNLAGFLFLAMNHAFLSGARHRQRENGLLEFDPGWDDDHIVELAGHAPSVEQQLLLRQQLSRLEQVLAALPRQQQVLFTLKFEEEQPYPHIAAMLGINEPLARKRVELLRKKLRADLA</sequence>
<dbReference type="PANTHER" id="PTHR43133">
    <property type="entry name" value="RNA POLYMERASE ECF-TYPE SIGMA FACTO"/>
    <property type="match status" value="1"/>
</dbReference>
<dbReference type="InterPro" id="IPR013249">
    <property type="entry name" value="RNA_pol_sigma70_r4_t2"/>
</dbReference>
<dbReference type="SUPFAM" id="SSF88946">
    <property type="entry name" value="Sigma2 domain of RNA polymerase sigma factors"/>
    <property type="match status" value="1"/>
</dbReference>
<keyword evidence="2" id="KW-0805">Transcription regulation</keyword>
<dbReference type="InterPro" id="IPR013324">
    <property type="entry name" value="RNA_pol_sigma_r3/r4-like"/>
</dbReference>
<dbReference type="RefSeq" id="WP_046579840.1">
    <property type="nucleotide sequence ID" value="NZ_CADEQH010000002.1"/>
</dbReference>
<comment type="caution">
    <text evidence="8">The sequence shown here is derived from an EMBL/GenBank/DDBJ whole genome shotgun (WGS) entry which is preliminary data.</text>
</comment>
<evidence type="ECO:0000256" key="2">
    <source>
        <dbReference type="ARBA" id="ARBA00023015"/>
    </source>
</evidence>
<reference evidence="9" key="1">
    <citation type="submission" date="2017-09" db="EMBL/GenBank/DDBJ databases">
        <title>FDA dAtabase for Regulatory Grade micrObial Sequences (FDA-ARGOS): Supporting development and validation of Infectious Disease Dx tests.</title>
        <authorList>
            <person name="Minogue T."/>
            <person name="Wolcott M."/>
            <person name="Wasieloski L."/>
            <person name="Aguilar W."/>
            <person name="Moore D."/>
            <person name="Tallon L."/>
            <person name="Sadzewicz L."/>
            <person name="Ott S."/>
            <person name="Zhao X."/>
            <person name="Nagaraj S."/>
            <person name="Vavikolanu K."/>
            <person name="Aluvathingal J."/>
            <person name="Nadendla S."/>
            <person name="Sichtig H."/>
        </authorList>
    </citation>
    <scope>NUCLEOTIDE SEQUENCE [LARGE SCALE GENOMIC DNA]</scope>
    <source>
        <strain evidence="9">FDAARGOS_390</strain>
    </source>
</reference>
<evidence type="ECO:0000256" key="6">
    <source>
        <dbReference type="SAM" id="MobiDB-lite"/>
    </source>
</evidence>
<comment type="similarity">
    <text evidence="1">Belongs to the sigma-70 factor family. ECF subfamily.</text>
</comment>
<dbReference type="GO" id="GO:0016987">
    <property type="term" value="F:sigma factor activity"/>
    <property type="evidence" value="ECO:0007669"/>
    <property type="project" value="UniProtKB-KW"/>
</dbReference>
<dbReference type="GO" id="GO:0003677">
    <property type="term" value="F:DNA binding"/>
    <property type="evidence" value="ECO:0007669"/>
    <property type="project" value="UniProtKB-KW"/>
</dbReference>
<dbReference type="InterPro" id="IPR036388">
    <property type="entry name" value="WH-like_DNA-bd_sf"/>
</dbReference>
<feature type="region of interest" description="Disordered" evidence="6">
    <location>
        <begin position="1"/>
        <end position="21"/>
    </location>
</feature>
<name>A0A0M2QDP2_BURGA</name>
<gene>
    <name evidence="8" type="ORF">CRM94_26915</name>
</gene>
<evidence type="ECO:0000313" key="8">
    <source>
        <dbReference type="EMBL" id="PEH38063.1"/>
    </source>
</evidence>
<proteinExistence type="inferred from homology"/>
<keyword evidence="5" id="KW-0804">Transcription</keyword>
<feature type="domain" description="RNA polymerase sigma factor 70 region 4 type 2" evidence="7">
    <location>
        <begin position="129"/>
        <end position="180"/>
    </location>
</feature>
<protein>
    <submittedName>
        <fullName evidence="8">Sigma-70 family RNA polymerase sigma factor</fullName>
    </submittedName>
</protein>
<dbReference type="PANTHER" id="PTHR43133:SF8">
    <property type="entry name" value="RNA POLYMERASE SIGMA FACTOR HI_1459-RELATED"/>
    <property type="match status" value="1"/>
</dbReference>
<dbReference type="Gene3D" id="1.10.1740.10">
    <property type="match status" value="1"/>
</dbReference>
<dbReference type="Gene3D" id="1.10.10.10">
    <property type="entry name" value="Winged helix-like DNA-binding domain superfamily/Winged helix DNA-binding domain"/>
    <property type="match status" value="1"/>
</dbReference>
<evidence type="ECO:0000259" key="7">
    <source>
        <dbReference type="Pfam" id="PF08281"/>
    </source>
</evidence>
<evidence type="ECO:0000256" key="1">
    <source>
        <dbReference type="ARBA" id="ARBA00010641"/>
    </source>
</evidence>
<dbReference type="InterPro" id="IPR014284">
    <property type="entry name" value="RNA_pol_sigma-70_dom"/>
</dbReference>
<dbReference type="GO" id="GO:0006352">
    <property type="term" value="P:DNA-templated transcription initiation"/>
    <property type="evidence" value="ECO:0007669"/>
    <property type="project" value="InterPro"/>
</dbReference>
<dbReference type="InterPro" id="IPR039425">
    <property type="entry name" value="RNA_pol_sigma-70-like"/>
</dbReference>
<evidence type="ECO:0000256" key="4">
    <source>
        <dbReference type="ARBA" id="ARBA00023125"/>
    </source>
</evidence>